<evidence type="ECO:0000313" key="1">
    <source>
        <dbReference type="EMBL" id="AJA44483.1"/>
    </source>
</evidence>
<reference evidence="1 2" key="1">
    <citation type="journal article" date="2014" name="Appl. Environ. Microbiol.">
        <title>Gut symbionts from distinct hosts exhibit genotoxic activity via divergent colibactin biosynthetic pathways.</title>
        <authorList>
            <person name="Engel P."/>
            <person name="Vizcaino M.I."/>
            <person name="Crawford J.M."/>
        </authorList>
    </citation>
    <scope>NUCLEOTIDE SEQUENCE [LARGE SCALE GENOMIC DNA]</scope>
    <source>
        <strain evidence="1 2">PEB0191</strain>
    </source>
</reference>
<name>A0A0A7RZ32_FRIPE</name>
<dbReference type="HOGENOM" id="CLU_170224_0_0_6"/>
<dbReference type="SUPFAM" id="SSF160424">
    <property type="entry name" value="BH3703-like"/>
    <property type="match status" value="1"/>
</dbReference>
<dbReference type="Gene3D" id="3.30.500.20">
    <property type="entry name" value="BH3703-like domains"/>
    <property type="match status" value="1"/>
</dbReference>
<dbReference type="STRING" id="1267021.FPB0191_00653"/>
<sequence length="120" mass="14038">MIDDLYNKIGQILVVSCPDDAVKIVTGIQIAKEDDAVSYYFNYFDNKNNKKEFKPVSKARDDIFYTMLELKKYFIDNNLTNGKPIWAGCIVEIDIKNSKINFEFKYERFIPLFEGDDLKD</sequence>
<dbReference type="KEGG" id="fpp:FPB0191_00653"/>
<dbReference type="OrthoDB" id="8598731at2"/>
<proteinExistence type="predicted"/>
<evidence type="ECO:0008006" key="3">
    <source>
        <dbReference type="Google" id="ProtNLM"/>
    </source>
</evidence>
<dbReference type="EMBL" id="CP009056">
    <property type="protein sequence ID" value="AJA44483.1"/>
    <property type="molecule type" value="Genomic_DNA"/>
</dbReference>
<gene>
    <name evidence="1" type="ORF">FPB0191_00653</name>
</gene>
<keyword evidence="2" id="KW-1185">Reference proteome</keyword>
<dbReference type="AlphaFoldDB" id="A0A0A7RZ32"/>
<dbReference type="Proteomes" id="UP000030901">
    <property type="component" value="Chromosome"/>
</dbReference>
<organism evidence="1 2">
    <name type="scientific">Frischella perrara</name>
    <dbReference type="NCBI Taxonomy" id="1267021"/>
    <lineage>
        <taxon>Bacteria</taxon>
        <taxon>Pseudomonadati</taxon>
        <taxon>Pseudomonadota</taxon>
        <taxon>Gammaproteobacteria</taxon>
        <taxon>Orbales</taxon>
        <taxon>Orbaceae</taxon>
        <taxon>Frischella</taxon>
    </lineage>
</organism>
<protein>
    <recommendedName>
        <fullName evidence="3">DUF600 domain-containing protein</fullName>
    </recommendedName>
</protein>
<evidence type="ECO:0000313" key="2">
    <source>
        <dbReference type="Proteomes" id="UP000030901"/>
    </source>
</evidence>
<dbReference type="RefSeq" id="WP_052236725.1">
    <property type="nucleotide sequence ID" value="NZ_CP009056.1"/>
</dbReference>
<dbReference type="InterPro" id="IPR036170">
    <property type="entry name" value="YezG-like_sf"/>
</dbReference>
<accession>A0A0A7RZ32</accession>